<dbReference type="Proteomes" id="UP000245981">
    <property type="component" value="Unassembled WGS sequence"/>
</dbReference>
<evidence type="ECO:0000256" key="1">
    <source>
        <dbReference type="SAM" id="Phobius"/>
    </source>
</evidence>
<organism evidence="2 3">
    <name type="scientific">Pantoea allii</name>
    <dbReference type="NCBI Taxonomy" id="574096"/>
    <lineage>
        <taxon>Bacteria</taxon>
        <taxon>Pseudomonadati</taxon>
        <taxon>Pseudomonadota</taxon>
        <taxon>Gammaproteobacteria</taxon>
        <taxon>Enterobacterales</taxon>
        <taxon>Erwiniaceae</taxon>
        <taxon>Pantoea</taxon>
    </lineage>
</organism>
<comment type="caution">
    <text evidence="2">The sequence shown here is derived from an EMBL/GenBank/DDBJ whole genome shotgun (WGS) entry which is preliminary data.</text>
</comment>
<proteinExistence type="predicted"/>
<dbReference type="PROSITE" id="PS51257">
    <property type="entry name" value="PROKAR_LIPOPROTEIN"/>
    <property type="match status" value="1"/>
</dbReference>
<keyword evidence="1" id="KW-0812">Transmembrane</keyword>
<sequence length="39" mass="4136">MKTTSVSVSSVSSRSSSEYLATMIAVCTVIAFLACWFNG</sequence>
<dbReference type="EMBL" id="QGHF01000001">
    <property type="protein sequence ID" value="PWL01091.1"/>
    <property type="molecule type" value="Genomic_DNA"/>
</dbReference>
<keyword evidence="1" id="KW-1133">Transmembrane helix</keyword>
<evidence type="ECO:0000313" key="3">
    <source>
        <dbReference type="Proteomes" id="UP000245981"/>
    </source>
</evidence>
<keyword evidence="1" id="KW-0472">Membrane</keyword>
<feature type="transmembrane region" description="Helical" evidence="1">
    <location>
        <begin position="20"/>
        <end position="37"/>
    </location>
</feature>
<dbReference type="AlphaFoldDB" id="A0A2V2BI72"/>
<evidence type="ECO:0000313" key="2">
    <source>
        <dbReference type="EMBL" id="PWL01091.1"/>
    </source>
</evidence>
<reference evidence="2 3" key="1">
    <citation type="submission" date="2018-05" db="EMBL/GenBank/DDBJ databases">
        <title>Genomic Encyclopedia of Type Strains, Phase IV (KMG-V): Genome sequencing to study the core and pangenomes of soil and plant-associated prokaryotes.</title>
        <authorList>
            <person name="Whitman W."/>
        </authorList>
    </citation>
    <scope>NUCLEOTIDE SEQUENCE [LARGE SCALE GENOMIC DNA]</scope>
    <source>
        <strain evidence="2 3">PNA 200-10</strain>
    </source>
</reference>
<protein>
    <submittedName>
        <fullName evidence="2">Uncharacterized protein</fullName>
    </submittedName>
</protein>
<gene>
    <name evidence="2" type="ORF">C7431_101912</name>
</gene>
<name>A0A2V2BI72_9GAMM</name>
<accession>A0A2V2BI72</accession>